<sequence>MVKSSVASFLLILWATPAISAPIEACIPCHGEKGRSKKQEIPLISGMNAPYLQSSLEDYAAGRRATEVAIHRTTPLAHYGAIAEHYAKQLWVSPWQIVDQKRAARGATWNGGCERCHAQDGRSQMDDNPRLAGQRMGYLRSRIAAFRQGDKNPPQPKKMRRFIRELSEEQMEDIIHFYAFKR</sequence>
<keyword evidence="5 6" id="KW-0408">Iron</keyword>
<dbReference type="SUPFAM" id="SSF46626">
    <property type="entry name" value="Cytochrome c"/>
    <property type="match status" value="2"/>
</dbReference>
<dbReference type="PANTHER" id="PTHR33751">
    <property type="entry name" value="CBB3-TYPE CYTOCHROME C OXIDASE SUBUNIT FIXP"/>
    <property type="match status" value="1"/>
</dbReference>
<evidence type="ECO:0000256" key="2">
    <source>
        <dbReference type="ARBA" id="ARBA00022617"/>
    </source>
</evidence>
<evidence type="ECO:0000313" key="9">
    <source>
        <dbReference type="EMBL" id="CRH07654.1"/>
    </source>
</evidence>
<name>A0A1S7LND6_MAGMO</name>
<keyword evidence="7" id="KW-0732">Signal</keyword>
<dbReference type="AlphaFoldDB" id="A0A1S7LND6"/>
<reference evidence="9" key="1">
    <citation type="submission" date="2015-04" db="EMBL/GenBank/DDBJ databases">
        <authorList>
            <person name="Syromyatnikov M.Y."/>
            <person name="Popov V.N."/>
        </authorList>
    </citation>
    <scope>NUCLEOTIDE SEQUENCE</scope>
    <source>
        <strain evidence="9">MO-1</strain>
    </source>
</reference>
<dbReference type="Gene3D" id="1.10.760.10">
    <property type="entry name" value="Cytochrome c-like domain"/>
    <property type="match status" value="2"/>
</dbReference>
<proteinExistence type="predicted"/>
<dbReference type="GO" id="GO:0046872">
    <property type="term" value="F:metal ion binding"/>
    <property type="evidence" value="ECO:0007669"/>
    <property type="project" value="UniProtKB-KW"/>
</dbReference>
<evidence type="ECO:0000256" key="6">
    <source>
        <dbReference type="PROSITE-ProRule" id="PRU00433"/>
    </source>
</evidence>
<organism evidence="9">
    <name type="scientific">Magnetococcus massalia (strain MO-1)</name>
    <dbReference type="NCBI Taxonomy" id="451514"/>
    <lineage>
        <taxon>Bacteria</taxon>
        <taxon>Pseudomonadati</taxon>
        <taxon>Pseudomonadota</taxon>
        <taxon>Magnetococcia</taxon>
        <taxon>Magnetococcales</taxon>
        <taxon>Magnetococcaceae</taxon>
        <taxon>Magnetococcus</taxon>
    </lineage>
</organism>
<protein>
    <submittedName>
        <fullName evidence="9">Putative cytochrome subunit of sulfide dehydrogenase</fullName>
    </submittedName>
</protein>
<dbReference type="GO" id="GO:0009055">
    <property type="term" value="F:electron transfer activity"/>
    <property type="evidence" value="ECO:0007669"/>
    <property type="project" value="InterPro"/>
</dbReference>
<dbReference type="EMBL" id="LO017727">
    <property type="protein sequence ID" value="CRH07654.1"/>
    <property type="molecule type" value="Genomic_DNA"/>
</dbReference>
<accession>A0A1S7LND6</accession>
<evidence type="ECO:0000256" key="5">
    <source>
        <dbReference type="ARBA" id="ARBA00023004"/>
    </source>
</evidence>
<feature type="domain" description="Cytochrome c" evidence="8">
    <location>
        <begin position="101"/>
        <end position="182"/>
    </location>
</feature>
<dbReference type="PANTHER" id="PTHR33751:SF9">
    <property type="entry name" value="CYTOCHROME C4"/>
    <property type="match status" value="1"/>
</dbReference>
<dbReference type="InterPro" id="IPR009056">
    <property type="entry name" value="Cyt_c-like_dom"/>
</dbReference>
<keyword evidence="3 6" id="KW-0479">Metal-binding</keyword>
<feature type="signal peptide" evidence="7">
    <location>
        <begin position="1"/>
        <end position="20"/>
    </location>
</feature>
<dbReference type="InterPro" id="IPR036909">
    <property type="entry name" value="Cyt_c-like_dom_sf"/>
</dbReference>
<keyword evidence="1" id="KW-0813">Transport</keyword>
<dbReference type="InterPro" id="IPR050597">
    <property type="entry name" value="Cytochrome_c_Oxidase_Subunit"/>
</dbReference>
<gene>
    <name evidence="9" type="ORF">MAGMO_3518</name>
</gene>
<evidence type="ECO:0000256" key="1">
    <source>
        <dbReference type="ARBA" id="ARBA00022448"/>
    </source>
</evidence>
<keyword evidence="4" id="KW-0249">Electron transport</keyword>
<dbReference type="Pfam" id="PF00034">
    <property type="entry name" value="Cytochrom_C"/>
    <property type="match status" value="1"/>
</dbReference>
<dbReference type="GO" id="GO:0020037">
    <property type="term" value="F:heme binding"/>
    <property type="evidence" value="ECO:0007669"/>
    <property type="project" value="InterPro"/>
</dbReference>
<evidence type="ECO:0000256" key="4">
    <source>
        <dbReference type="ARBA" id="ARBA00022982"/>
    </source>
</evidence>
<keyword evidence="2 6" id="KW-0349">Heme</keyword>
<evidence type="ECO:0000256" key="7">
    <source>
        <dbReference type="SAM" id="SignalP"/>
    </source>
</evidence>
<dbReference type="PROSITE" id="PS51007">
    <property type="entry name" value="CYTC"/>
    <property type="match status" value="1"/>
</dbReference>
<feature type="chain" id="PRO_5012436119" evidence="7">
    <location>
        <begin position="21"/>
        <end position="182"/>
    </location>
</feature>
<evidence type="ECO:0000256" key="3">
    <source>
        <dbReference type="ARBA" id="ARBA00022723"/>
    </source>
</evidence>
<evidence type="ECO:0000259" key="8">
    <source>
        <dbReference type="PROSITE" id="PS51007"/>
    </source>
</evidence>